<keyword evidence="8" id="KW-1185">Reference proteome</keyword>
<dbReference type="EMBL" id="CAJNOQ010015732">
    <property type="protein sequence ID" value="CAF1367534.1"/>
    <property type="molecule type" value="Genomic_DNA"/>
</dbReference>
<dbReference type="Proteomes" id="UP000677228">
    <property type="component" value="Unassembled WGS sequence"/>
</dbReference>
<dbReference type="Proteomes" id="UP000663829">
    <property type="component" value="Unassembled WGS sequence"/>
</dbReference>
<feature type="domain" description="Helitron helicase-like" evidence="3">
    <location>
        <begin position="13"/>
        <end position="154"/>
    </location>
</feature>
<sequence length="831" mass="96058">ALTSIVSETYSSKANPRLDILLKQVRAVAGHIMGSDHSRAQLRIEIHSLVYKRGLPSIFITINLADIHSPTAMYFAGVNMDIDEILLNNFPSTVRKRAQLIASHPVTTAKFFNHLIQTVIDTMISGEGVLGPTKAYYGTVESSGRGSLHLHMLIWLDHEYTPADLKQRIKDEEFRKNLIEYLEDIIKDLDQFQSVIEMRRNHPWINNFSEWLMTAIRCNMDIKYIWSASDAKALVYYIRDYVTKSSLSFYDTYSLMLKGLKSIENSDIRTTDVQERSRRLVLRCYNTIASQQELSGPLVASYFMGWPDHYINEKFVKLFLIGIECHLQLCLDELKSKNNLQLILAKVKIDDAGNKVDIEKEEEQFILERTNDKNTFALANTRIDYQCRPITIENVCLYDFVSEYYRERMKPKHREYSKQAHQESPPSAGRGRPRSERLTLTSDHPLHLSHLLMKRAKNILIPRKVEDLCSVNQTWDEAFRLYEDRFSDSAQTIIDNIELLHECKENRDAHLLQIMEQGESEGDIDLNFVPKRKLRANDDSDADDVELLELLQSFDSEDKDTSTIVTSESYIKEAIEWMSKTNRFEYLQRASGMGNSSKTITNFTQRLSHIAKANDNHTRLNKRWKADIKKQKQDVRRAFLERKVDNTENQTHKLKNDNKKQVIAIKISELRQDDDNDDYNRLIAHIPSVTCFKMAFPTKNQVSTQFNLNAEQHLAFMIIARHLDGESHLKQGEEQEQLLMCIPGTGGTGKSHLIQAITTYFKLTNREQALRKLAPTAVAFSNIDDQTIHSFLVPIQSVHESVRPGDNKVEREWQDVEYVFIDEMSMVHISI</sequence>
<dbReference type="OrthoDB" id="7694336at2759"/>
<evidence type="ECO:0000313" key="7">
    <source>
        <dbReference type="EMBL" id="CAF4250664.1"/>
    </source>
</evidence>
<gene>
    <name evidence="5" type="ORF">GPM918_LOCUS31690</name>
    <name evidence="4" type="ORF">OVA965_LOCUS27487</name>
    <name evidence="7" type="ORF">SRO942_LOCUS32336</name>
    <name evidence="6" type="ORF">TMI583_LOCUS28231</name>
</gene>
<organism evidence="5 8">
    <name type="scientific">Didymodactylos carnosus</name>
    <dbReference type="NCBI Taxonomy" id="1234261"/>
    <lineage>
        <taxon>Eukaryota</taxon>
        <taxon>Metazoa</taxon>
        <taxon>Spiralia</taxon>
        <taxon>Gnathifera</taxon>
        <taxon>Rotifera</taxon>
        <taxon>Eurotatoria</taxon>
        <taxon>Bdelloidea</taxon>
        <taxon>Philodinida</taxon>
        <taxon>Philodinidae</taxon>
        <taxon>Didymodactylos</taxon>
    </lineage>
</organism>
<dbReference type="Pfam" id="PF13245">
    <property type="entry name" value="AAA_19"/>
    <property type="match status" value="1"/>
</dbReference>
<reference evidence="5" key="1">
    <citation type="submission" date="2021-02" db="EMBL/GenBank/DDBJ databases">
        <authorList>
            <person name="Nowell W R."/>
        </authorList>
    </citation>
    <scope>NUCLEOTIDE SEQUENCE</scope>
</reference>
<proteinExistence type="predicted"/>
<evidence type="ECO:0000256" key="2">
    <source>
        <dbReference type="SAM" id="MobiDB-lite"/>
    </source>
</evidence>
<dbReference type="InterPro" id="IPR027417">
    <property type="entry name" value="P-loop_NTPase"/>
</dbReference>
<name>A0A815IF90_9BILA</name>
<dbReference type="AlphaFoldDB" id="A0A815IF90"/>
<evidence type="ECO:0000259" key="3">
    <source>
        <dbReference type="Pfam" id="PF14214"/>
    </source>
</evidence>
<dbReference type="Proteomes" id="UP000681722">
    <property type="component" value="Unassembled WGS sequence"/>
</dbReference>
<dbReference type="PANTHER" id="PTHR47642:SF5">
    <property type="entry name" value="ATP-DEPENDENT DNA HELICASE"/>
    <property type="match status" value="1"/>
</dbReference>
<dbReference type="InterPro" id="IPR051055">
    <property type="entry name" value="PIF1_helicase"/>
</dbReference>
<dbReference type="Proteomes" id="UP000682733">
    <property type="component" value="Unassembled WGS sequence"/>
</dbReference>
<dbReference type="SUPFAM" id="SSF52540">
    <property type="entry name" value="P-loop containing nucleoside triphosphate hydrolases"/>
    <property type="match status" value="1"/>
</dbReference>
<protein>
    <recommendedName>
        <fullName evidence="3">Helitron helicase-like domain-containing protein</fullName>
    </recommendedName>
</protein>
<evidence type="ECO:0000313" key="8">
    <source>
        <dbReference type="Proteomes" id="UP000663829"/>
    </source>
</evidence>
<evidence type="ECO:0000313" key="5">
    <source>
        <dbReference type="EMBL" id="CAF1367534.1"/>
    </source>
</evidence>
<dbReference type="EMBL" id="CAJOBA010039745">
    <property type="protein sequence ID" value="CAF4082639.1"/>
    <property type="molecule type" value="Genomic_DNA"/>
</dbReference>
<feature type="compositionally biased region" description="Basic and acidic residues" evidence="2">
    <location>
        <begin position="412"/>
        <end position="421"/>
    </location>
</feature>
<comment type="caution">
    <text evidence="5">The sequence shown here is derived from an EMBL/GenBank/DDBJ whole genome shotgun (WGS) entry which is preliminary data.</text>
</comment>
<dbReference type="Pfam" id="PF14214">
    <property type="entry name" value="Helitron_like_N"/>
    <property type="match status" value="1"/>
</dbReference>
<accession>A0A815IF90</accession>
<feature type="coiled-coil region" evidence="1">
    <location>
        <begin position="614"/>
        <end position="657"/>
    </location>
</feature>
<evidence type="ECO:0000313" key="4">
    <source>
        <dbReference type="EMBL" id="CAF1277608.1"/>
    </source>
</evidence>
<feature type="region of interest" description="Disordered" evidence="2">
    <location>
        <begin position="412"/>
        <end position="437"/>
    </location>
</feature>
<dbReference type="InterPro" id="IPR025476">
    <property type="entry name" value="Helitron_helicase-like"/>
</dbReference>
<dbReference type="EMBL" id="CAJOBC010073514">
    <property type="protein sequence ID" value="CAF4250664.1"/>
    <property type="molecule type" value="Genomic_DNA"/>
</dbReference>
<dbReference type="EMBL" id="CAJNOK010018184">
    <property type="protein sequence ID" value="CAF1277608.1"/>
    <property type="molecule type" value="Genomic_DNA"/>
</dbReference>
<dbReference type="PANTHER" id="PTHR47642">
    <property type="entry name" value="ATP-DEPENDENT DNA HELICASE"/>
    <property type="match status" value="1"/>
</dbReference>
<evidence type="ECO:0000256" key="1">
    <source>
        <dbReference type="SAM" id="Coils"/>
    </source>
</evidence>
<keyword evidence="1" id="KW-0175">Coiled coil</keyword>
<evidence type="ECO:0000313" key="6">
    <source>
        <dbReference type="EMBL" id="CAF4082639.1"/>
    </source>
</evidence>
<dbReference type="Gene3D" id="3.40.50.300">
    <property type="entry name" value="P-loop containing nucleotide triphosphate hydrolases"/>
    <property type="match status" value="1"/>
</dbReference>
<feature type="non-terminal residue" evidence="5">
    <location>
        <position position="831"/>
    </location>
</feature>